<evidence type="ECO:0000256" key="1">
    <source>
        <dbReference type="SAM" id="Phobius"/>
    </source>
</evidence>
<dbReference type="EMBL" id="JACOFZ010000005">
    <property type="protein sequence ID" value="MBC3882344.1"/>
    <property type="molecule type" value="Genomic_DNA"/>
</dbReference>
<feature type="transmembrane region" description="Helical" evidence="1">
    <location>
        <begin position="81"/>
        <end position="101"/>
    </location>
</feature>
<keyword evidence="1" id="KW-1133">Transmembrane helix</keyword>
<name>A0A923KU59_9BURK</name>
<feature type="transmembrane region" description="Helical" evidence="1">
    <location>
        <begin position="214"/>
        <end position="237"/>
    </location>
</feature>
<evidence type="ECO:0000313" key="3">
    <source>
        <dbReference type="Proteomes" id="UP000627446"/>
    </source>
</evidence>
<reference evidence="2" key="1">
    <citation type="submission" date="2020-08" db="EMBL/GenBank/DDBJ databases">
        <title>Novel species isolated from subtropical streams in China.</title>
        <authorList>
            <person name="Lu H."/>
        </authorList>
    </citation>
    <scope>NUCLEOTIDE SEQUENCE</scope>
    <source>
        <strain evidence="2">LX22W</strain>
    </source>
</reference>
<dbReference type="Proteomes" id="UP000627446">
    <property type="component" value="Unassembled WGS sequence"/>
</dbReference>
<sequence>MKKYLRFIPIALTLTLVGLFLWHGPIVQLANYHAFADQSTWLGIDHAMDVLSNFGFLAVGLWTLFFLFSRPQCINSNNKPALTVFALSVLATAWCSSYYHLAPDDTRLFWDRLPIAIACASLLSLIPAACFVSPKQARLELIGFCVFAFASVWWWQQTSDLRPYLSLQVLAITLPPVWQWLYGRPSRERVWFAVAIACYVLAKCVEMADASILSATAMVSGHTIKHVLAAFAAYFILKAQLKLPDALVVKLH</sequence>
<dbReference type="PANTHER" id="PTHR34368">
    <property type="entry name" value="OS01G0962200 PROTEIN"/>
    <property type="match status" value="1"/>
</dbReference>
<feature type="transmembrane region" description="Helical" evidence="1">
    <location>
        <begin position="139"/>
        <end position="155"/>
    </location>
</feature>
<gene>
    <name evidence="2" type="ORF">H8K36_13210</name>
</gene>
<feature type="transmembrane region" description="Helical" evidence="1">
    <location>
        <begin position="53"/>
        <end position="69"/>
    </location>
</feature>
<keyword evidence="3" id="KW-1185">Reference proteome</keyword>
<dbReference type="PANTHER" id="PTHR34368:SF1">
    <property type="entry name" value="OS01G0962200 PROTEIN"/>
    <property type="match status" value="1"/>
</dbReference>
<dbReference type="AlphaFoldDB" id="A0A923KU59"/>
<evidence type="ECO:0008006" key="4">
    <source>
        <dbReference type="Google" id="ProtNLM"/>
    </source>
</evidence>
<comment type="caution">
    <text evidence="2">The sequence shown here is derived from an EMBL/GenBank/DDBJ whole genome shotgun (WGS) entry which is preliminary data.</text>
</comment>
<feature type="transmembrane region" description="Helical" evidence="1">
    <location>
        <begin position="113"/>
        <end position="132"/>
    </location>
</feature>
<protein>
    <recommendedName>
        <fullName evidence="4">Alkaline phytoceramidase</fullName>
    </recommendedName>
</protein>
<keyword evidence="1" id="KW-0472">Membrane</keyword>
<evidence type="ECO:0000313" key="2">
    <source>
        <dbReference type="EMBL" id="MBC3882344.1"/>
    </source>
</evidence>
<dbReference type="RefSeq" id="WP_186916966.1">
    <property type="nucleotide sequence ID" value="NZ_JACOFZ010000005.1"/>
</dbReference>
<organism evidence="2 3">
    <name type="scientific">Undibacterium nitidum</name>
    <dbReference type="NCBI Taxonomy" id="2762298"/>
    <lineage>
        <taxon>Bacteria</taxon>
        <taxon>Pseudomonadati</taxon>
        <taxon>Pseudomonadota</taxon>
        <taxon>Betaproteobacteria</taxon>
        <taxon>Burkholderiales</taxon>
        <taxon>Oxalobacteraceae</taxon>
        <taxon>Undibacterium</taxon>
    </lineage>
</organism>
<proteinExistence type="predicted"/>
<keyword evidence="1" id="KW-0812">Transmembrane</keyword>
<accession>A0A923KU59</accession>